<keyword evidence="2" id="KW-1185">Reference proteome</keyword>
<dbReference type="AlphaFoldDB" id="A0A840Q4W2"/>
<accession>A0A840Q4W2</accession>
<sequence length="277" mass="30779">MLQNTIALPKHGLVDYLVESAVGNQAGLELVSRSEVIKSPGNGEVWLLPADGAPIRPHATDEWSPAKRDYLAKLNRVYTEIPGGPDGPKTLADRLEEALAEAERQVAERSRKPDVTLLDSRAGIHDIAAIAITRLSGFSFLFATDNPHTWTGYRALFEQWRQLTNDRLNNLRQRLRMVAAMVPDSAAERYLSGFRDNAQQCFADTLYDEMSPTDVDAFNFGPEDEQAPHAPLPILFHAGLVGLNHLAAPDWYSSHLIREAYDQFVTTATELIVEEST</sequence>
<dbReference type="Gene3D" id="3.40.50.300">
    <property type="entry name" value="P-loop containing nucleotide triphosphate hydrolases"/>
    <property type="match status" value="1"/>
</dbReference>
<gene>
    <name evidence="1" type="ORF">BJ970_002551</name>
</gene>
<reference evidence="1 2" key="1">
    <citation type="submission" date="2020-08" db="EMBL/GenBank/DDBJ databases">
        <title>Sequencing the genomes of 1000 actinobacteria strains.</title>
        <authorList>
            <person name="Klenk H.-P."/>
        </authorList>
    </citation>
    <scope>NUCLEOTIDE SEQUENCE [LARGE SCALE GENOMIC DNA]</scope>
    <source>
        <strain evidence="1 2">DSM 45584</strain>
    </source>
</reference>
<name>A0A840Q4W2_9PSEU</name>
<dbReference type="Proteomes" id="UP000584374">
    <property type="component" value="Unassembled WGS sequence"/>
</dbReference>
<evidence type="ECO:0000313" key="1">
    <source>
        <dbReference type="EMBL" id="MBB5155017.1"/>
    </source>
</evidence>
<dbReference type="EMBL" id="JACHIW010000001">
    <property type="protein sequence ID" value="MBB5155017.1"/>
    <property type="molecule type" value="Genomic_DNA"/>
</dbReference>
<proteinExistence type="predicted"/>
<evidence type="ECO:0000313" key="2">
    <source>
        <dbReference type="Proteomes" id="UP000584374"/>
    </source>
</evidence>
<dbReference type="InterPro" id="IPR027417">
    <property type="entry name" value="P-loop_NTPase"/>
</dbReference>
<protein>
    <submittedName>
        <fullName evidence="1">Uncharacterized protein</fullName>
    </submittedName>
</protein>
<organism evidence="1 2">
    <name type="scientific">Saccharopolyspora phatthalungensis</name>
    <dbReference type="NCBI Taxonomy" id="664693"/>
    <lineage>
        <taxon>Bacteria</taxon>
        <taxon>Bacillati</taxon>
        <taxon>Actinomycetota</taxon>
        <taxon>Actinomycetes</taxon>
        <taxon>Pseudonocardiales</taxon>
        <taxon>Pseudonocardiaceae</taxon>
        <taxon>Saccharopolyspora</taxon>
    </lineage>
</organism>
<comment type="caution">
    <text evidence="1">The sequence shown here is derived from an EMBL/GenBank/DDBJ whole genome shotgun (WGS) entry which is preliminary data.</text>
</comment>